<dbReference type="InterPro" id="IPR016024">
    <property type="entry name" value="ARM-type_fold"/>
</dbReference>
<dbReference type="Pfam" id="PF08569">
    <property type="entry name" value="Mo25"/>
    <property type="match status" value="1"/>
</dbReference>
<dbReference type="Gene3D" id="1.25.10.10">
    <property type="entry name" value="Leucine-rich Repeat Variant"/>
    <property type="match status" value="1"/>
</dbReference>
<reference evidence="2 3" key="1">
    <citation type="submission" date="2024-04" db="EMBL/GenBank/DDBJ databases">
        <title>Tritrichomonas musculus Genome.</title>
        <authorList>
            <person name="Alves-Ferreira E."/>
            <person name="Grigg M."/>
            <person name="Lorenzi H."/>
            <person name="Galac M."/>
        </authorList>
    </citation>
    <scope>NUCLEOTIDE SEQUENCE [LARGE SCALE GENOMIC DNA]</scope>
    <source>
        <strain evidence="2 3">EAF2021</strain>
    </source>
</reference>
<dbReference type="InterPro" id="IPR013878">
    <property type="entry name" value="Mo25"/>
</dbReference>
<dbReference type="PANTHER" id="PTHR10182">
    <property type="entry name" value="CALCIUM-BINDING PROTEIN 39-RELATED"/>
    <property type="match status" value="1"/>
</dbReference>
<evidence type="ECO:0000256" key="1">
    <source>
        <dbReference type="ARBA" id="ARBA00011012"/>
    </source>
</evidence>
<dbReference type="SUPFAM" id="SSF48371">
    <property type="entry name" value="ARM repeat"/>
    <property type="match status" value="1"/>
</dbReference>
<evidence type="ECO:0000313" key="2">
    <source>
        <dbReference type="EMBL" id="KAK8882430.1"/>
    </source>
</evidence>
<proteinExistence type="inferred from homology"/>
<name>A0ABR2JUE6_9EUKA</name>
<dbReference type="Proteomes" id="UP001470230">
    <property type="component" value="Unassembled WGS sequence"/>
</dbReference>
<gene>
    <name evidence="2" type="ORF">M9Y10_045072</name>
</gene>
<evidence type="ECO:0000313" key="3">
    <source>
        <dbReference type="Proteomes" id="UP001470230"/>
    </source>
</evidence>
<dbReference type="EMBL" id="JAPFFF010000009">
    <property type="protein sequence ID" value="KAK8882430.1"/>
    <property type="molecule type" value="Genomic_DNA"/>
</dbReference>
<comment type="similarity">
    <text evidence="1">Belongs to the Mo25 family.</text>
</comment>
<comment type="caution">
    <text evidence="2">The sequence shown here is derived from an EMBL/GenBank/DDBJ whole genome shotgun (WGS) entry which is preliminary data.</text>
</comment>
<dbReference type="PANTHER" id="PTHR10182:SF3">
    <property type="entry name" value="PROTEIN MO25"/>
    <property type="match status" value="1"/>
</dbReference>
<protein>
    <submittedName>
        <fullName evidence="2">Calcium-binding protein 39-like</fullName>
    </submittedName>
</protein>
<dbReference type="InterPro" id="IPR011989">
    <property type="entry name" value="ARM-like"/>
</dbReference>
<sequence length="329" mass="37345">MSWFKGKKTSAIVKKAVDALQNFGSTDDPKVKAEALETINKNFGRLNEILYKKKEGEEASQRALQLVTDISHSTLIMDGLNNMLALPVEQRKQFTNIFTGAIAHQTGSEYPVAISIQRDPKALDTLLNFYNYPELAVCAGDMLRLCVRHQALATMLLQPERLNKLFSFFTALNFDVSADSFCTFHDLILNAPNAKDYLSHNAKDIIERLHGTLDETKYAACRQSLKLIGEIIITFPEFQDIYLTDQNNLIKIMKLMSSSYKNIQMEAFDVFKLFVARQDKPEPILKILRANATKLITFIHDLLDGAEDQEVQNEKDFLLTQLAMLQNTK</sequence>
<accession>A0ABR2JUE6</accession>
<keyword evidence="3" id="KW-1185">Reference proteome</keyword>
<organism evidence="2 3">
    <name type="scientific">Tritrichomonas musculus</name>
    <dbReference type="NCBI Taxonomy" id="1915356"/>
    <lineage>
        <taxon>Eukaryota</taxon>
        <taxon>Metamonada</taxon>
        <taxon>Parabasalia</taxon>
        <taxon>Tritrichomonadida</taxon>
        <taxon>Tritrichomonadidae</taxon>
        <taxon>Tritrichomonas</taxon>
    </lineage>
</organism>